<comment type="caution">
    <text evidence="3">The sequence shown here is derived from an EMBL/GenBank/DDBJ whole genome shotgun (WGS) entry which is preliminary data.</text>
</comment>
<feature type="coiled-coil region" evidence="1">
    <location>
        <begin position="228"/>
        <end position="262"/>
    </location>
</feature>
<sequence length="339" mass="37829">MDELREFLVKCANTNDGPDKPRNVPTMKQHCEQAKAWLASRGGSSLVGIFTEPRRIRGHRGVSSAASNGEKSQENTATEVDTTTPNHDDNSSGLPSVGNTTPHNSPDHFKALPQTRMPSPENTPSSLGKDTRPLSRKRSPVGASTTDPLTPNNRRRQDQDTPTSHRDHNGNGKDNANPDVNETSPERAQDAEHTNSALDNDNELDKAQAIPDRPLPHIVPLKSIDSELQRIECIIQLCSQRMEDYKRQKIQAQQDLQSIDLEADQRAVDESKRICNQASTEVEMYEHMPAKISSLVTDLGEHCLQSLKVSLEDAQKKHDEGQSRRNKAMRDLEDRERCL</sequence>
<feature type="region of interest" description="Disordered" evidence="2">
    <location>
        <begin position="50"/>
        <end position="201"/>
    </location>
</feature>
<reference evidence="3 4" key="1">
    <citation type="submission" date="2020-01" db="EMBL/GenBank/DDBJ databases">
        <title>Identification and distribution of gene clusters putatively required for synthesis of sphingolipid metabolism inhibitors in phylogenetically diverse species of the filamentous fungus Fusarium.</title>
        <authorList>
            <person name="Kim H.-S."/>
            <person name="Busman M."/>
            <person name="Brown D.W."/>
            <person name="Divon H."/>
            <person name="Uhlig S."/>
            <person name="Proctor R.H."/>
        </authorList>
    </citation>
    <scope>NUCLEOTIDE SEQUENCE [LARGE SCALE GENOMIC DNA]</scope>
    <source>
        <strain evidence="3 4">NRRL 20459</strain>
    </source>
</reference>
<evidence type="ECO:0000313" key="3">
    <source>
        <dbReference type="EMBL" id="KAF4470489.1"/>
    </source>
</evidence>
<feature type="compositionally biased region" description="Polar residues" evidence="2">
    <location>
        <begin position="64"/>
        <end position="104"/>
    </location>
</feature>
<feature type="compositionally biased region" description="Basic and acidic residues" evidence="2">
    <location>
        <begin position="184"/>
        <end position="193"/>
    </location>
</feature>
<dbReference type="EMBL" id="JAADYS010000334">
    <property type="protein sequence ID" value="KAF4470489.1"/>
    <property type="molecule type" value="Genomic_DNA"/>
</dbReference>
<dbReference type="Proteomes" id="UP000554235">
    <property type="component" value="Unassembled WGS sequence"/>
</dbReference>
<feature type="compositionally biased region" description="Polar residues" evidence="2">
    <location>
        <begin position="172"/>
        <end position="183"/>
    </location>
</feature>
<name>A0A8H4PCH0_9HYPO</name>
<feature type="region of interest" description="Disordered" evidence="2">
    <location>
        <begin position="314"/>
        <end position="339"/>
    </location>
</feature>
<proteinExistence type="predicted"/>
<feature type="compositionally biased region" description="Polar residues" evidence="2">
    <location>
        <begin position="142"/>
        <end position="152"/>
    </location>
</feature>
<accession>A0A8H4PCH0</accession>
<keyword evidence="1" id="KW-0175">Coiled coil</keyword>
<evidence type="ECO:0000256" key="1">
    <source>
        <dbReference type="SAM" id="Coils"/>
    </source>
</evidence>
<gene>
    <name evidence="3" type="ORF">FALBO_2607</name>
</gene>
<evidence type="ECO:0000313" key="4">
    <source>
        <dbReference type="Proteomes" id="UP000554235"/>
    </source>
</evidence>
<protein>
    <submittedName>
        <fullName evidence="3">Uncharacterized protein</fullName>
    </submittedName>
</protein>
<organism evidence="3 4">
    <name type="scientific">Fusarium albosuccineum</name>
    <dbReference type="NCBI Taxonomy" id="1237068"/>
    <lineage>
        <taxon>Eukaryota</taxon>
        <taxon>Fungi</taxon>
        <taxon>Dikarya</taxon>
        <taxon>Ascomycota</taxon>
        <taxon>Pezizomycotina</taxon>
        <taxon>Sordariomycetes</taxon>
        <taxon>Hypocreomycetidae</taxon>
        <taxon>Hypocreales</taxon>
        <taxon>Nectriaceae</taxon>
        <taxon>Fusarium</taxon>
        <taxon>Fusarium decemcellulare species complex</taxon>
    </lineage>
</organism>
<feature type="compositionally biased region" description="Polar residues" evidence="2">
    <location>
        <begin position="116"/>
        <end position="128"/>
    </location>
</feature>
<dbReference type="AlphaFoldDB" id="A0A8H4PCH0"/>
<feature type="compositionally biased region" description="Basic and acidic residues" evidence="2">
    <location>
        <begin position="155"/>
        <end position="171"/>
    </location>
</feature>
<keyword evidence="4" id="KW-1185">Reference proteome</keyword>
<evidence type="ECO:0000256" key="2">
    <source>
        <dbReference type="SAM" id="MobiDB-lite"/>
    </source>
</evidence>